<dbReference type="Proteomes" id="UP000555393">
    <property type="component" value="Unassembled WGS sequence"/>
</dbReference>
<keyword evidence="2" id="KW-0378">Hydrolase</keyword>
<dbReference type="InterPro" id="IPR029058">
    <property type="entry name" value="AB_hydrolase_fold"/>
</dbReference>
<dbReference type="GO" id="GO:0042952">
    <property type="term" value="P:beta-ketoadipate pathway"/>
    <property type="evidence" value="ECO:0007669"/>
    <property type="project" value="InterPro"/>
</dbReference>
<dbReference type="EC" id="3.1.1.24" evidence="2"/>
<dbReference type="Pfam" id="PF00561">
    <property type="entry name" value="Abhydrolase_1"/>
    <property type="match status" value="1"/>
</dbReference>
<feature type="domain" description="AB hydrolase-1" evidence="1">
    <location>
        <begin position="30"/>
        <end position="254"/>
    </location>
</feature>
<evidence type="ECO:0000313" key="3">
    <source>
        <dbReference type="Proteomes" id="UP000555393"/>
    </source>
</evidence>
<dbReference type="GO" id="GO:0047570">
    <property type="term" value="F:3-oxoadipate enol-lactonase activity"/>
    <property type="evidence" value="ECO:0007669"/>
    <property type="project" value="UniProtKB-EC"/>
</dbReference>
<dbReference type="InterPro" id="IPR000073">
    <property type="entry name" value="AB_hydrolase_1"/>
</dbReference>
<dbReference type="InterPro" id="IPR026968">
    <property type="entry name" value="PcaD/CatD"/>
</dbReference>
<organism evidence="2 3">
    <name type="scientific">Paenochrobactrum gallinarii</name>
    <dbReference type="NCBI Taxonomy" id="643673"/>
    <lineage>
        <taxon>Bacteria</taxon>
        <taxon>Pseudomonadati</taxon>
        <taxon>Pseudomonadota</taxon>
        <taxon>Alphaproteobacteria</taxon>
        <taxon>Hyphomicrobiales</taxon>
        <taxon>Brucellaceae</taxon>
        <taxon>Paenochrobactrum</taxon>
    </lineage>
</organism>
<proteinExistence type="predicted"/>
<dbReference type="PANTHER" id="PTHR43798">
    <property type="entry name" value="MONOACYLGLYCEROL LIPASE"/>
    <property type="match status" value="1"/>
</dbReference>
<gene>
    <name evidence="2" type="ORF">FHS77_000999</name>
</gene>
<dbReference type="PRINTS" id="PR00111">
    <property type="entry name" value="ABHYDROLASE"/>
</dbReference>
<dbReference type="EMBL" id="JACIIU010000003">
    <property type="protein sequence ID" value="MBB6260465.1"/>
    <property type="molecule type" value="Genomic_DNA"/>
</dbReference>
<dbReference type="NCBIfam" id="TIGR02427">
    <property type="entry name" value="protocat_pcaD"/>
    <property type="match status" value="1"/>
</dbReference>
<sequence>MQFIRLNNQTTHYAFDKSGLATNSAAGSAPVIVFINSLGTDMRIWDDVKTQLAGEFSLLTYDKRGHGLSDTGTTPYTIDELADDLIALLEALKLERVILCGLSMGGLIAQALFAKKPELVAGLILSNTAHKIGTAEMWRTRIDAIYQNGLSSILAPTMERWFTPAYRMPDNAAFAAYCNMFTRQPVDGYTATCEALAQADYTAQAPQICVPTLCLAGDQDGATPPALVQEMAGLIPAAEFIMLEKCGHIPCVEQPQIFSQTIAKFIKNI</sequence>
<dbReference type="Gene3D" id="3.40.50.1820">
    <property type="entry name" value="alpha/beta hydrolase"/>
    <property type="match status" value="1"/>
</dbReference>
<reference evidence="2 3" key="1">
    <citation type="submission" date="2020-08" db="EMBL/GenBank/DDBJ databases">
        <title>Genomic Encyclopedia of Type Strains, Phase IV (KMG-IV): sequencing the most valuable type-strain genomes for metagenomic binning, comparative biology and taxonomic classification.</title>
        <authorList>
            <person name="Goeker M."/>
        </authorList>
    </citation>
    <scope>NUCLEOTIDE SEQUENCE [LARGE SCALE GENOMIC DNA]</scope>
    <source>
        <strain evidence="2 3">DSM 22336</strain>
    </source>
</reference>
<protein>
    <submittedName>
        <fullName evidence="2">3-oxoadipate enol-lactonase</fullName>
        <ecNumber evidence="2">3.1.1.24</ecNumber>
    </submittedName>
</protein>
<comment type="caution">
    <text evidence="2">The sequence shown here is derived from an EMBL/GenBank/DDBJ whole genome shotgun (WGS) entry which is preliminary data.</text>
</comment>
<dbReference type="SUPFAM" id="SSF53474">
    <property type="entry name" value="alpha/beta-Hydrolases"/>
    <property type="match status" value="1"/>
</dbReference>
<name>A0A841LQV3_9HYPH</name>
<dbReference type="RefSeq" id="WP_343060955.1">
    <property type="nucleotide sequence ID" value="NZ_JACIIU010000003.1"/>
</dbReference>
<evidence type="ECO:0000313" key="2">
    <source>
        <dbReference type="EMBL" id="MBB6260465.1"/>
    </source>
</evidence>
<accession>A0A841LQV3</accession>
<dbReference type="AlphaFoldDB" id="A0A841LQV3"/>
<evidence type="ECO:0000259" key="1">
    <source>
        <dbReference type="Pfam" id="PF00561"/>
    </source>
</evidence>
<dbReference type="InterPro" id="IPR050266">
    <property type="entry name" value="AB_hydrolase_sf"/>
</dbReference>
<keyword evidence="3" id="KW-1185">Reference proteome</keyword>